<gene>
    <name evidence="2" type="ORF">T07_5631</name>
</gene>
<dbReference type="OrthoDB" id="10514871at2759"/>
<evidence type="ECO:0000313" key="3">
    <source>
        <dbReference type="Proteomes" id="UP000054630"/>
    </source>
</evidence>
<feature type="transmembrane region" description="Helical" evidence="1">
    <location>
        <begin position="54"/>
        <end position="72"/>
    </location>
</feature>
<keyword evidence="1" id="KW-0812">Transmembrane</keyword>
<evidence type="ECO:0000313" key="2">
    <source>
        <dbReference type="EMBL" id="KRX28228.1"/>
    </source>
</evidence>
<dbReference type="Proteomes" id="UP000054630">
    <property type="component" value="Unassembled WGS sequence"/>
</dbReference>
<dbReference type="AlphaFoldDB" id="A0A0V0SN65"/>
<comment type="caution">
    <text evidence="2">The sequence shown here is derived from an EMBL/GenBank/DDBJ whole genome shotgun (WGS) entry which is preliminary data.</text>
</comment>
<accession>A0A0V0SN65</accession>
<dbReference type="EMBL" id="JYDL01000001">
    <property type="protein sequence ID" value="KRX28228.1"/>
    <property type="molecule type" value="Genomic_DNA"/>
</dbReference>
<protein>
    <submittedName>
        <fullName evidence="2">Uncharacterized protein</fullName>
    </submittedName>
</protein>
<reference evidence="2 3" key="1">
    <citation type="submission" date="2015-01" db="EMBL/GenBank/DDBJ databases">
        <title>Evolution of Trichinella species and genotypes.</title>
        <authorList>
            <person name="Korhonen P.K."/>
            <person name="Edoardo P."/>
            <person name="Giuseppe L.R."/>
            <person name="Gasser R.B."/>
        </authorList>
    </citation>
    <scope>NUCLEOTIDE SEQUENCE [LARGE SCALE GENOMIC DNA]</scope>
    <source>
        <strain evidence="2">ISS37</strain>
    </source>
</reference>
<proteinExistence type="predicted"/>
<keyword evidence="1" id="KW-0472">Membrane</keyword>
<name>A0A0V0SN65_9BILA</name>
<keyword evidence="1" id="KW-1133">Transmembrane helix</keyword>
<sequence>MSQFVQHWYLFIIHKQLLDNNKHVAVVDQFLKLLGSAFVFNHESMTSCKTSSKLFYSLAFSFSFEFAILICVKRKINTADMVKLLLLLHSDSQEGEWGAEVKLKNSSLGEERKILVGRLISRPTAIKLLHNFIMHNLFNAMPSQQSLASMPRDGALSGHE</sequence>
<keyword evidence="3" id="KW-1185">Reference proteome</keyword>
<organism evidence="2 3">
    <name type="scientific">Trichinella nelsoni</name>
    <dbReference type="NCBI Taxonomy" id="6336"/>
    <lineage>
        <taxon>Eukaryota</taxon>
        <taxon>Metazoa</taxon>
        <taxon>Ecdysozoa</taxon>
        <taxon>Nematoda</taxon>
        <taxon>Enoplea</taxon>
        <taxon>Dorylaimia</taxon>
        <taxon>Trichinellida</taxon>
        <taxon>Trichinellidae</taxon>
        <taxon>Trichinella</taxon>
    </lineage>
</organism>
<evidence type="ECO:0000256" key="1">
    <source>
        <dbReference type="SAM" id="Phobius"/>
    </source>
</evidence>